<evidence type="ECO:0000256" key="1">
    <source>
        <dbReference type="ARBA" id="ARBA00004123"/>
    </source>
</evidence>
<gene>
    <name evidence="10" type="ORF">EJ04DRAFT_466156</name>
</gene>
<keyword evidence="5" id="KW-0863">Zinc-finger</keyword>
<evidence type="ECO:0000256" key="7">
    <source>
        <dbReference type="ARBA" id="ARBA00023242"/>
    </source>
</evidence>
<dbReference type="Gene3D" id="4.10.1000.40">
    <property type="match status" value="1"/>
</dbReference>
<feature type="region of interest" description="Disordered" evidence="8">
    <location>
        <begin position="494"/>
        <end position="518"/>
    </location>
</feature>
<evidence type="ECO:0000259" key="9">
    <source>
        <dbReference type="Pfam" id="PF22683"/>
    </source>
</evidence>
<comment type="subcellular location">
    <subcellularLocation>
        <location evidence="1">Nucleus</location>
    </subcellularLocation>
</comment>
<dbReference type="GO" id="GO:0043488">
    <property type="term" value="P:regulation of mRNA stability"/>
    <property type="evidence" value="ECO:0007669"/>
    <property type="project" value="InterPro"/>
</dbReference>
<feature type="compositionally biased region" description="Basic and acidic residues" evidence="8">
    <location>
        <begin position="169"/>
        <end position="178"/>
    </location>
</feature>
<evidence type="ECO:0000256" key="4">
    <source>
        <dbReference type="ARBA" id="ARBA00022737"/>
    </source>
</evidence>
<reference evidence="10" key="1">
    <citation type="journal article" date="2020" name="Stud. Mycol.">
        <title>101 Dothideomycetes genomes: a test case for predicting lifestyles and emergence of pathogens.</title>
        <authorList>
            <person name="Haridas S."/>
            <person name="Albert R."/>
            <person name="Binder M."/>
            <person name="Bloem J."/>
            <person name="Labutti K."/>
            <person name="Salamov A."/>
            <person name="Andreopoulos B."/>
            <person name="Baker S."/>
            <person name="Barry K."/>
            <person name="Bills G."/>
            <person name="Bluhm B."/>
            <person name="Cannon C."/>
            <person name="Castanera R."/>
            <person name="Culley D."/>
            <person name="Daum C."/>
            <person name="Ezra D."/>
            <person name="Gonzalez J."/>
            <person name="Henrissat B."/>
            <person name="Kuo A."/>
            <person name="Liang C."/>
            <person name="Lipzen A."/>
            <person name="Lutzoni F."/>
            <person name="Magnuson J."/>
            <person name="Mondo S."/>
            <person name="Nolan M."/>
            <person name="Ohm R."/>
            <person name="Pangilinan J."/>
            <person name="Park H.-J."/>
            <person name="Ramirez L."/>
            <person name="Alfaro M."/>
            <person name="Sun H."/>
            <person name="Tritt A."/>
            <person name="Yoshinaga Y."/>
            <person name="Zwiers L.-H."/>
            <person name="Turgeon B."/>
            <person name="Goodwin S."/>
            <person name="Spatafora J."/>
            <person name="Crous P."/>
            <person name="Grigoriev I."/>
        </authorList>
    </citation>
    <scope>NUCLEOTIDE SEQUENCE</scope>
    <source>
        <strain evidence="10">CBS 125425</strain>
    </source>
</reference>
<keyword evidence="7" id="KW-0539">Nucleus</keyword>
<feature type="compositionally biased region" description="Basic and acidic residues" evidence="8">
    <location>
        <begin position="494"/>
        <end position="517"/>
    </location>
</feature>
<organism evidence="10 11">
    <name type="scientific">Polyplosphaeria fusca</name>
    <dbReference type="NCBI Taxonomy" id="682080"/>
    <lineage>
        <taxon>Eukaryota</taxon>
        <taxon>Fungi</taxon>
        <taxon>Dikarya</taxon>
        <taxon>Ascomycota</taxon>
        <taxon>Pezizomycotina</taxon>
        <taxon>Dothideomycetes</taxon>
        <taxon>Pleosporomycetidae</taxon>
        <taxon>Pleosporales</taxon>
        <taxon>Tetraplosphaeriaceae</taxon>
        <taxon>Polyplosphaeria</taxon>
    </lineage>
</organism>
<protein>
    <recommendedName>
        <fullName evidence="9">Nab2-like CCCH zinc finger domain-containing protein</fullName>
    </recommendedName>
</protein>
<dbReference type="GO" id="GO:0005737">
    <property type="term" value="C:cytoplasm"/>
    <property type="evidence" value="ECO:0007669"/>
    <property type="project" value="TreeGrafter"/>
</dbReference>
<dbReference type="Pfam" id="PF14608">
    <property type="entry name" value="zf-CCCH_2"/>
    <property type="match status" value="4"/>
</dbReference>
<name>A0A9P4QYE0_9PLEO</name>
<evidence type="ECO:0000256" key="6">
    <source>
        <dbReference type="ARBA" id="ARBA00022833"/>
    </source>
</evidence>
<evidence type="ECO:0000256" key="5">
    <source>
        <dbReference type="ARBA" id="ARBA00022771"/>
    </source>
</evidence>
<keyword evidence="4" id="KW-0677">Repeat</keyword>
<feature type="domain" description="Nab2-like CCCH zinc finger" evidence="9">
    <location>
        <begin position="469"/>
        <end position="488"/>
    </location>
</feature>
<accession>A0A9P4QYE0</accession>
<dbReference type="InterPro" id="IPR040366">
    <property type="entry name" value="Nab2/ZC3H14"/>
</dbReference>
<keyword evidence="6" id="KW-0862">Zinc</keyword>
<feature type="region of interest" description="Disordered" evidence="8">
    <location>
        <begin position="317"/>
        <end position="345"/>
    </location>
</feature>
<dbReference type="GO" id="GO:0008270">
    <property type="term" value="F:zinc ion binding"/>
    <property type="evidence" value="ECO:0007669"/>
    <property type="project" value="UniProtKB-KW"/>
</dbReference>
<dbReference type="PANTHER" id="PTHR14738:SF29">
    <property type="entry name" value="ZINC FINGER CCCH DOMAIN-CONTAINING PROTEIN 14"/>
    <property type="match status" value="1"/>
</dbReference>
<sequence length="539" mass="58507">MAEAEFALESPMATALRSAVQPKLAEYGWTTDAEDTTLFEYILAMLVNEKNEATIASELSNDLLDLGPDNLETQQFAHWLFEHISLLRNQLSGAGANDAEINMIESQQDASPANLSAPGNDQEMDGIAENSSSNIPPTGPKAMRNGSGSGVGANRAQRGRPMRDQLNQHMERSGDSALHRVRGTSGTGRINSHSREPPRGPRAAQVGRGIAAMANGRGGNMNGPMGMGHGAMNSGNVAMNMAGMPPMPMPPMGQNGMGGMLNPQQQIALMQMYEQQAQMMQQIFSGQAPTPFVNPNFQQNNRTGRGGKSLMDRMEKRHNGQPNKFAKKGNQDETMTDGGNTATENGDASAMDVEGSHMDPASTMCNFNTRCSKADCPFVHQSPAAPEGTPIDMSSTCSFGAACTNKKCAAKHPSPSQRQQFKSEQDCMFYPNCRDMNTCPFKHPSAAPCRNGADCTTPGCKFFHNPTMCKYTPCTNRFCLYKHAEGQKKVFKNKEWHAPKAGDENKDEHVSERKFVADEETEELIIPAKTDKVDTEIAA</sequence>
<dbReference type="Gene3D" id="4.10.1000.30">
    <property type="match status" value="1"/>
</dbReference>
<evidence type="ECO:0000313" key="10">
    <source>
        <dbReference type="EMBL" id="KAF2734735.1"/>
    </source>
</evidence>
<feature type="region of interest" description="Disordered" evidence="8">
    <location>
        <begin position="108"/>
        <end position="205"/>
    </location>
</feature>
<evidence type="ECO:0000313" key="11">
    <source>
        <dbReference type="Proteomes" id="UP000799444"/>
    </source>
</evidence>
<dbReference type="PANTHER" id="PTHR14738">
    <property type="entry name" value="ZINC FINGER CCCH DOMAIN-CONTAINING PROTEIN 14"/>
    <property type="match status" value="1"/>
</dbReference>
<evidence type="ECO:0000256" key="2">
    <source>
        <dbReference type="ARBA" id="ARBA00008423"/>
    </source>
</evidence>
<dbReference type="GO" id="GO:0005634">
    <property type="term" value="C:nucleus"/>
    <property type="evidence" value="ECO:0007669"/>
    <property type="project" value="UniProtKB-SubCell"/>
</dbReference>
<dbReference type="GO" id="GO:0008143">
    <property type="term" value="F:poly(A) binding"/>
    <property type="evidence" value="ECO:0007669"/>
    <property type="project" value="InterPro"/>
</dbReference>
<dbReference type="AlphaFoldDB" id="A0A9P4QYE0"/>
<dbReference type="Pfam" id="PF22683">
    <property type="entry name" value="Nab2-like_zf-CCCH"/>
    <property type="match status" value="1"/>
</dbReference>
<dbReference type="OrthoDB" id="438553at2759"/>
<feature type="compositionally biased region" description="Polar residues" evidence="8">
    <location>
        <begin position="108"/>
        <end position="119"/>
    </location>
</feature>
<keyword evidence="3" id="KW-0479">Metal-binding</keyword>
<dbReference type="EMBL" id="ML996144">
    <property type="protein sequence ID" value="KAF2734735.1"/>
    <property type="molecule type" value="Genomic_DNA"/>
</dbReference>
<dbReference type="InterPro" id="IPR043094">
    <property type="entry name" value="Nab2/ZC3H14_N_sf"/>
</dbReference>
<comment type="caution">
    <text evidence="10">The sequence shown here is derived from an EMBL/GenBank/DDBJ whole genome shotgun (WGS) entry which is preliminary data.</text>
</comment>
<dbReference type="FunFam" id="1.10.340.40:FF:000001">
    <property type="entry name" value="Nuclear polyadenylated RNA-binding protein nab2"/>
    <property type="match status" value="1"/>
</dbReference>
<dbReference type="Proteomes" id="UP000799444">
    <property type="component" value="Unassembled WGS sequence"/>
</dbReference>
<dbReference type="Gene3D" id="1.10.340.40">
    <property type="entry name" value="Nuclear abundant poly(A) RNA-bind protein 2, N-terminal domain"/>
    <property type="match status" value="1"/>
</dbReference>
<keyword evidence="11" id="KW-1185">Reference proteome</keyword>
<proteinExistence type="inferred from homology"/>
<comment type="similarity">
    <text evidence="2">Belongs to the ZC3H14 family.</text>
</comment>
<dbReference type="InterPro" id="IPR055046">
    <property type="entry name" value="Nab2-like_Znf-CCCH"/>
</dbReference>
<evidence type="ECO:0000256" key="8">
    <source>
        <dbReference type="SAM" id="MobiDB-lite"/>
    </source>
</evidence>
<evidence type="ECO:0000256" key="3">
    <source>
        <dbReference type="ARBA" id="ARBA00022723"/>
    </source>
</evidence>